<evidence type="ECO:0000313" key="8">
    <source>
        <dbReference type="EMBL" id="MDZ8161543.1"/>
    </source>
</evidence>
<evidence type="ECO:0000256" key="1">
    <source>
        <dbReference type="ARBA" id="ARBA00004141"/>
    </source>
</evidence>
<dbReference type="EMBL" id="JAWJYN010000001">
    <property type="protein sequence ID" value="MDZ8161543.1"/>
    <property type="molecule type" value="Genomic_DNA"/>
</dbReference>
<feature type="transmembrane region" description="Helical" evidence="6">
    <location>
        <begin position="57"/>
        <end position="75"/>
    </location>
</feature>
<keyword evidence="3 6" id="KW-0812">Transmembrane</keyword>
<keyword evidence="9" id="KW-1185">Reference proteome</keyword>
<dbReference type="RefSeq" id="WP_206697514.1">
    <property type="nucleotide sequence ID" value="NZ_BAAAPT010000001.1"/>
</dbReference>
<proteinExistence type="inferred from homology"/>
<reference evidence="8 9" key="1">
    <citation type="submission" date="2023-10" db="EMBL/GenBank/DDBJ databases">
        <title>Microbacterium xanthum sp. nov., isolated from seaweed.</title>
        <authorList>
            <person name="Lee S.D."/>
        </authorList>
    </citation>
    <scope>NUCLEOTIDE SEQUENCE [LARGE SCALE GENOMIC DNA]</scope>
    <source>
        <strain evidence="8 9">KCTC 19124</strain>
    </source>
</reference>
<dbReference type="PANTHER" id="PTHR38459">
    <property type="entry name" value="PROPHAGE BACTOPRENOL-LINKED GLUCOSE TRANSLOCASE HOMOLOG"/>
    <property type="match status" value="1"/>
</dbReference>
<feature type="transmembrane region" description="Helical" evidence="6">
    <location>
        <begin position="23"/>
        <end position="45"/>
    </location>
</feature>
<keyword evidence="5 6" id="KW-0472">Membrane</keyword>
<accession>A0ABU5N628</accession>
<dbReference type="InterPro" id="IPR007267">
    <property type="entry name" value="GtrA_DPMS_TM"/>
</dbReference>
<sequence>MPTNIPGASRAQRPGARRRSSEIAAFLAVGVGAFLIDALVFNLLAFGLAGTGPMYELPLVAKTVAIAIASVVTYIGNRYWTFGRRELPRRWSRYVLFALFNVMAILLQLGCLAFSRYILGLEGPVPDNVAGTLVGQAVATVFRFVTYDRFVFRS</sequence>
<keyword evidence="4 6" id="KW-1133">Transmembrane helix</keyword>
<gene>
    <name evidence="8" type="ORF">R2Q92_06795</name>
</gene>
<evidence type="ECO:0000256" key="5">
    <source>
        <dbReference type="ARBA" id="ARBA00023136"/>
    </source>
</evidence>
<dbReference type="Proteomes" id="UP001291912">
    <property type="component" value="Unassembled WGS sequence"/>
</dbReference>
<evidence type="ECO:0000256" key="3">
    <source>
        <dbReference type="ARBA" id="ARBA00022692"/>
    </source>
</evidence>
<evidence type="ECO:0000313" key="9">
    <source>
        <dbReference type="Proteomes" id="UP001291912"/>
    </source>
</evidence>
<dbReference type="PANTHER" id="PTHR38459:SF1">
    <property type="entry name" value="PROPHAGE BACTOPRENOL-LINKED GLUCOSE TRANSLOCASE HOMOLOG"/>
    <property type="match status" value="1"/>
</dbReference>
<feature type="transmembrane region" description="Helical" evidence="6">
    <location>
        <begin position="129"/>
        <end position="146"/>
    </location>
</feature>
<feature type="domain" description="GtrA/DPMS transmembrane" evidence="7">
    <location>
        <begin position="26"/>
        <end position="152"/>
    </location>
</feature>
<comment type="subcellular location">
    <subcellularLocation>
        <location evidence="1">Membrane</location>
        <topology evidence="1">Multi-pass membrane protein</topology>
    </subcellularLocation>
</comment>
<feature type="transmembrane region" description="Helical" evidence="6">
    <location>
        <begin position="95"/>
        <end position="117"/>
    </location>
</feature>
<evidence type="ECO:0000256" key="6">
    <source>
        <dbReference type="SAM" id="Phobius"/>
    </source>
</evidence>
<dbReference type="Pfam" id="PF04138">
    <property type="entry name" value="GtrA_DPMS_TM"/>
    <property type="match status" value="1"/>
</dbReference>
<evidence type="ECO:0000256" key="4">
    <source>
        <dbReference type="ARBA" id="ARBA00022989"/>
    </source>
</evidence>
<comment type="similarity">
    <text evidence="2">Belongs to the GtrA family.</text>
</comment>
<comment type="caution">
    <text evidence="8">The sequence shown here is derived from an EMBL/GenBank/DDBJ whole genome shotgun (WGS) entry which is preliminary data.</text>
</comment>
<dbReference type="InterPro" id="IPR051401">
    <property type="entry name" value="GtrA_CellWall_Glycosyl"/>
</dbReference>
<protein>
    <submittedName>
        <fullName evidence="8">GtrA family protein</fullName>
    </submittedName>
</protein>
<name>A0ABU5N628_9MICO</name>
<evidence type="ECO:0000256" key="2">
    <source>
        <dbReference type="ARBA" id="ARBA00009399"/>
    </source>
</evidence>
<organism evidence="8 9">
    <name type="scientific">Microbacterium aquimaris</name>
    <dbReference type="NCBI Taxonomy" id="459816"/>
    <lineage>
        <taxon>Bacteria</taxon>
        <taxon>Bacillati</taxon>
        <taxon>Actinomycetota</taxon>
        <taxon>Actinomycetes</taxon>
        <taxon>Micrococcales</taxon>
        <taxon>Microbacteriaceae</taxon>
        <taxon>Microbacterium</taxon>
    </lineage>
</organism>
<evidence type="ECO:0000259" key="7">
    <source>
        <dbReference type="Pfam" id="PF04138"/>
    </source>
</evidence>